<dbReference type="Gene3D" id="2.60.120.200">
    <property type="match status" value="1"/>
</dbReference>
<comment type="similarity">
    <text evidence="1">Belongs to the glycosyl hydrolase 16 family.</text>
</comment>
<dbReference type="InterPro" id="IPR050546">
    <property type="entry name" value="Glycosyl_Hydrlase_16"/>
</dbReference>
<organism evidence="3 4">
    <name type="scientific">Flavobacterium keumense</name>
    <dbReference type="NCBI Taxonomy" id="1306518"/>
    <lineage>
        <taxon>Bacteria</taxon>
        <taxon>Pseudomonadati</taxon>
        <taxon>Bacteroidota</taxon>
        <taxon>Flavobacteriia</taxon>
        <taxon>Flavobacteriales</taxon>
        <taxon>Flavobacteriaceae</taxon>
        <taxon>Flavobacterium</taxon>
    </lineage>
</organism>
<proteinExistence type="inferred from homology"/>
<evidence type="ECO:0000313" key="4">
    <source>
        <dbReference type="Proteomes" id="UP001232117"/>
    </source>
</evidence>
<dbReference type="RefSeq" id="WP_264533774.1">
    <property type="nucleotide sequence ID" value="NZ_CP092332.1"/>
</dbReference>
<evidence type="ECO:0000313" key="3">
    <source>
        <dbReference type="EMBL" id="WGK95620.1"/>
    </source>
</evidence>
<protein>
    <submittedName>
        <fullName evidence="3">Family 16 glycosylhydrolase</fullName>
    </submittedName>
</protein>
<dbReference type="CDD" id="cd00146">
    <property type="entry name" value="PKD"/>
    <property type="match status" value="1"/>
</dbReference>
<dbReference type="Pfam" id="PF00722">
    <property type="entry name" value="Glyco_hydro_16"/>
    <property type="match status" value="1"/>
</dbReference>
<dbReference type="PANTHER" id="PTHR10963:SF55">
    <property type="entry name" value="GLYCOSIDE HYDROLASE FAMILY 16 PROTEIN"/>
    <property type="match status" value="1"/>
</dbReference>
<dbReference type="EMBL" id="CP092332">
    <property type="protein sequence ID" value="WGK95620.1"/>
    <property type="molecule type" value="Genomic_DNA"/>
</dbReference>
<dbReference type="PROSITE" id="PS51762">
    <property type="entry name" value="GH16_2"/>
    <property type="match status" value="1"/>
</dbReference>
<dbReference type="Proteomes" id="UP001232117">
    <property type="component" value="Chromosome"/>
</dbReference>
<dbReference type="InterPro" id="IPR000757">
    <property type="entry name" value="Beta-glucanase-like"/>
</dbReference>
<dbReference type="SUPFAM" id="SSF49299">
    <property type="entry name" value="PKD domain"/>
    <property type="match status" value="1"/>
</dbReference>
<reference evidence="3 4" key="1">
    <citation type="submission" date="2022-02" db="EMBL/GenBank/DDBJ databases">
        <authorList>
            <person name="Cha I.-T."/>
            <person name="Lee K.-E."/>
            <person name="Park S.-J."/>
        </authorList>
    </citation>
    <scope>NUCLEOTIDE SEQUENCE [LARGE SCALE GENOMIC DNA]</scope>
    <source>
        <strain evidence="3 4">K3R-10</strain>
    </source>
</reference>
<feature type="domain" description="GH16" evidence="2">
    <location>
        <begin position="106"/>
        <end position="350"/>
    </location>
</feature>
<reference evidence="3 4" key="2">
    <citation type="submission" date="2023-06" db="EMBL/GenBank/DDBJ databases">
        <title>Complete Genome Sequence of Flavobacterium keumense K3R-10.</title>
        <authorList>
            <person name="Jeong H."/>
            <person name="Jhang S.Y."/>
            <person name="Kim J.N."/>
        </authorList>
    </citation>
    <scope>NUCLEOTIDE SEQUENCE [LARGE SCALE GENOMIC DNA]</scope>
    <source>
        <strain evidence="3 4">K3R-10</strain>
    </source>
</reference>
<evidence type="ECO:0000259" key="2">
    <source>
        <dbReference type="PROSITE" id="PS51762"/>
    </source>
</evidence>
<name>A0ABY8N7I2_9FLAO</name>
<sequence>MLSVFVAAFLFFSCSGDNGGTTGGDTILKPTNLTVVATPVGVSTQNPNGDGSGTVNFTISATNATSYKVALGDGETRETSSGTLSYTYTVSGTNSYTIYVSAYNGAQFISTSIPVTIYVAPKAIWSDEFNVDGAPDATKWAYDIGTGDWGWGNNEAQYYTSRADNVKVQNGVLKIIAQRENYSGSNYTSARIKTQGKFTFKYGRVEMRAKLPSGGGTWPALWMLGNNITTAGWPACGEIDIMEHLGNQLNKIYGTLHHPGHSGGNADSRTVDIANATSEFHIYALDWRADAIKFYVDNQLFYTFTNTSSLPFNQNFFLIINCAIGGNFGGTIDPNFVSSTYEVDYIRVFN</sequence>
<keyword evidence="4" id="KW-1185">Reference proteome</keyword>
<evidence type="ECO:0000256" key="1">
    <source>
        <dbReference type="ARBA" id="ARBA00006865"/>
    </source>
</evidence>
<gene>
    <name evidence="3" type="ORF">MG292_05180</name>
</gene>
<dbReference type="PANTHER" id="PTHR10963">
    <property type="entry name" value="GLYCOSYL HYDROLASE-RELATED"/>
    <property type="match status" value="1"/>
</dbReference>
<dbReference type="InterPro" id="IPR035986">
    <property type="entry name" value="PKD_dom_sf"/>
</dbReference>
<dbReference type="CDD" id="cd08023">
    <property type="entry name" value="GH16_laminarinase_like"/>
    <property type="match status" value="1"/>
</dbReference>
<dbReference type="SUPFAM" id="SSF49899">
    <property type="entry name" value="Concanavalin A-like lectins/glucanases"/>
    <property type="match status" value="1"/>
</dbReference>
<dbReference type="InterPro" id="IPR013320">
    <property type="entry name" value="ConA-like_dom_sf"/>
</dbReference>
<accession>A0ABY8N7I2</accession>